<feature type="domain" description="BUB1 N-terminal" evidence="10">
    <location>
        <begin position="51"/>
        <end position="212"/>
    </location>
</feature>
<feature type="region of interest" description="Disordered" evidence="8">
    <location>
        <begin position="422"/>
        <end position="450"/>
    </location>
</feature>
<evidence type="ECO:0000256" key="5">
    <source>
        <dbReference type="ARBA" id="ARBA00022840"/>
    </source>
</evidence>
<dbReference type="SMART" id="SM00777">
    <property type="entry name" value="Mad3_BUB1_I"/>
    <property type="match status" value="1"/>
</dbReference>
<dbReference type="PROSITE" id="PS00107">
    <property type="entry name" value="PROTEIN_KINASE_ATP"/>
    <property type="match status" value="1"/>
</dbReference>
<dbReference type="GO" id="GO:0032991">
    <property type="term" value="C:protein-containing complex"/>
    <property type="evidence" value="ECO:0007669"/>
    <property type="project" value="UniProtKB-ARBA"/>
</dbReference>
<dbReference type="GO" id="GO:0005524">
    <property type="term" value="F:ATP binding"/>
    <property type="evidence" value="ECO:0007669"/>
    <property type="project" value="UniProtKB-UniRule"/>
</dbReference>
<name>A0A6F9D8L4_9ASCI</name>
<evidence type="ECO:0000256" key="3">
    <source>
        <dbReference type="ARBA" id="ARBA00022741"/>
    </source>
</evidence>
<dbReference type="EMBL" id="LR783413">
    <property type="protein sequence ID" value="CAB3226489.1"/>
    <property type="molecule type" value="mRNA"/>
</dbReference>
<evidence type="ECO:0000256" key="7">
    <source>
        <dbReference type="PROSITE-ProRule" id="PRU10141"/>
    </source>
</evidence>
<organism evidence="11">
    <name type="scientific">Phallusia mammillata</name>
    <dbReference type="NCBI Taxonomy" id="59560"/>
    <lineage>
        <taxon>Eukaryota</taxon>
        <taxon>Metazoa</taxon>
        <taxon>Chordata</taxon>
        <taxon>Tunicata</taxon>
        <taxon>Ascidiacea</taxon>
        <taxon>Phlebobranchia</taxon>
        <taxon>Ascidiidae</taxon>
        <taxon>Phallusia</taxon>
    </lineage>
</organism>
<dbReference type="GO" id="GO:0051754">
    <property type="term" value="P:meiotic sister chromatid cohesion, centromeric"/>
    <property type="evidence" value="ECO:0007669"/>
    <property type="project" value="TreeGrafter"/>
</dbReference>
<dbReference type="Pfam" id="PF00069">
    <property type="entry name" value="Pkinase"/>
    <property type="match status" value="1"/>
</dbReference>
<dbReference type="PROSITE" id="PS51489">
    <property type="entry name" value="BUB1_N"/>
    <property type="match status" value="1"/>
</dbReference>
<protein>
    <submittedName>
        <fullName evidence="11">Mitotic checkpoint serine/threonine-protein kinase BUB1</fullName>
    </submittedName>
</protein>
<feature type="region of interest" description="Disordered" evidence="8">
    <location>
        <begin position="651"/>
        <end position="672"/>
    </location>
</feature>
<keyword evidence="4" id="KW-0995">Kinetochore</keyword>
<dbReference type="PROSITE" id="PS50011">
    <property type="entry name" value="PROTEIN_KINASE_DOM"/>
    <property type="match status" value="1"/>
</dbReference>
<feature type="region of interest" description="Disordered" evidence="8">
    <location>
        <begin position="205"/>
        <end position="237"/>
    </location>
</feature>
<dbReference type="SMART" id="SM00220">
    <property type="entry name" value="S_TKc"/>
    <property type="match status" value="1"/>
</dbReference>
<dbReference type="GO" id="GO:0004672">
    <property type="term" value="F:protein kinase activity"/>
    <property type="evidence" value="ECO:0007669"/>
    <property type="project" value="InterPro"/>
</dbReference>
<dbReference type="PANTHER" id="PTHR14030:SF4">
    <property type="entry name" value="BUB1 KINASE, ISOFORM A-RELATED"/>
    <property type="match status" value="1"/>
</dbReference>
<dbReference type="Pfam" id="PF08311">
    <property type="entry name" value="Mad3_BUB1_I"/>
    <property type="match status" value="1"/>
</dbReference>
<dbReference type="GO" id="GO:0000776">
    <property type="term" value="C:kinetochore"/>
    <property type="evidence" value="ECO:0007669"/>
    <property type="project" value="UniProtKB-KW"/>
</dbReference>
<accession>A0A6F9D8L4</accession>
<proteinExistence type="evidence at transcript level"/>
<keyword evidence="5 7" id="KW-0067">ATP-binding</keyword>
<gene>
    <name evidence="11" type="primary">Bub1b</name>
</gene>
<evidence type="ECO:0000256" key="6">
    <source>
        <dbReference type="ARBA" id="ARBA00023328"/>
    </source>
</evidence>
<feature type="binding site" evidence="7">
    <location>
        <position position="1076"/>
    </location>
    <ligand>
        <name>ATP</name>
        <dbReference type="ChEBI" id="CHEBI:30616"/>
    </ligand>
</feature>
<evidence type="ECO:0000313" key="11">
    <source>
        <dbReference type="EMBL" id="CAB3226489.1"/>
    </source>
</evidence>
<dbReference type="Gene3D" id="1.25.40.430">
    <property type="match status" value="1"/>
</dbReference>
<keyword evidence="2" id="KW-0158">Chromosome</keyword>
<feature type="domain" description="Protein kinase" evidence="9">
    <location>
        <begin position="1046"/>
        <end position="1317"/>
    </location>
</feature>
<dbReference type="PROSITE" id="PS00108">
    <property type="entry name" value="PROTEIN_KINASE_ST"/>
    <property type="match status" value="1"/>
</dbReference>
<dbReference type="InterPro" id="IPR013212">
    <property type="entry name" value="Mad3/Bub1_I"/>
</dbReference>
<dbReference type="Gene3D" id="1.10.510.10">
    <property type="entry name" value="Transferase(Phosphotransferase) domain 1"/>
    <property type="match status" value="1"/>
</dbReference>
<evidence type="ECO:0000256" key="2">
    <source>
        <dbReference type="ARBA" id="ARBA00022454"/>
    </source>
</evidence>
<reference evidence="11" key="1">
    <citation type="submission" date="2020-04" db="EMBL/GenBank/DDBJ databases">
        <authorList>
            <person name="Neveu A P."/>
        </authorList>
    </citation>
    <scope>NUCLEOTIDE SEQUENCE</scope>
    <source>
        <tissue evidence="11">Whole embryo</tissue>
    </source>
</reference>
<evidence type="ECO:0000256" key="8">
    <source>
        <dbReference type="SAM" id="MobiDB-lite"/>
    </source>
</evidence>
<feature type="compositionally biased region" description="Polar residues" evidence="8">
    <location>
        <begin position="205"/>
        <end position="215"/>
    </location>
</feature>
<keyword evidence="11" id="KW-0418">Kinase</keyword>
<evidence type="ECO:0000256" key="4">
    <source>
        <dbReference type="ARBA" id="ARBA00022838"/>
    </source>
</evidence>
<dbReference type="InterPro" id="IPR017441">
    <property type="entry name" value="Protein_kinase_ATP_BS"/>
</dbReference>
<comment type="subcellular location">
    <subcellularLocation>
        <location evidence="1">Chromosome</location>
        <location evidence="1">Centromere</location>
        <location evidence="1">Kinetochore</location>
    </subcellularLocation>
</comment>
<dbReference type="SUPFAM" id="SSF56112">
    <property type="entry name" value="Protein kinase-like (PK-like)"/>
    <property type="match status" value="1"/>
</dbReference>
<keyword evidence="11" id="KW-0808">Transferase</keyword>
<dbReference type="InterPro" id="IPR011009">
    <property type="entry name" value="Kinase-like_dom_sf"/>
</dbReference>
<keyword evidence="6" id="KW-0137">Centromere</keyword>
<sequence>MEYDEQADVMLEASKENVQPLRTGRNMNCLKAALKPSEEDLQVLRKEHQRFEEDILAGENSTDPIDAWDKYLKWTKQHLTTGENTKTYEQLLQKYINKFFRVERYKNDSRYVSAWLNMAQLQNETKSYFRAMLSEGIGTTYAPLYVIWAEENEKNGKFKSADQIYNLAEKNGAEPKEYLQKMRNAFQMRVARASSKQLEQMQNLDEPETMTQQRGNDQRKALGTLSGRGTRKAVGTTRTGHVVAGPTSVKQTTQLQQPKAQKNSKLLIYNDANEETDQITGGSGWAELPDKKRAAKENLINDPKMWKGEKVKQKPRSTALTVKVPPPVASTSFAIYQEETPENSATGENLCPPSARKVCPNVEKILTDRKINPFGESDFHKRIRESYGDKDSNVIRMYPVDKVYSVMGEFSPEEIMAAKWRKRKREREEKEKIERELEEKRRQEEQTRREKEMLEEKLLRREDQLKQLIQLVEEKDLMETDEPIADTNTEMTVKLNSVYSKVLQRKNLQLQNRPMPQQTKEEIELVHEEVAEEVEFMNDDVKVLPLPEAEEIAMRDYSQTSLSNSLNRSKLTQPSPTIFTKEAIGEINGMFQMPLTNTGASLLTDSVYGGDNEVSMMPLAEPVDKPAFEIFCDDETDEQQMPLKFNIFKDDDKSEDSENIPTPGYVSPPKRHNLSGILQPAVGFELADPDEDSQEEEDDNIVGVEPLITVEPAPTFLDDVTIAAGQNLPGETNLPLNQLQDIPSISSTNLTNSYQSNRSAMTTTNKFDDSIQLNFGNRNKISAESTTYWQGSTIHEVTKQDVIEKTANQPQEVTSEANCTEIGNQQQGVKKLSPILEASYEYEKSVQSRSRLTSSETDGQASVAITTTGKSFIHPPTINRKPLGELSAITYDPMKTSTAPTMYDMEPEFSSFIPHQGISKLQLHNDNDETTTSYSPMCLPVLNNTSIHPIELNPDAIMEDELCDQMSTSLQIAPPPDHSVFDVTTFLSETNNLTVSGRLTIVEDPWDEELLNRLLPPQFAKNLHVIHGKTPVARKGSTLNLGDTTYHLADMLGRGGFAKVYKATVEGNSNTIAAVKIQSPPHIWESYIVSEAKRRCNSDSFRSSLLQIHATSVFPEASFIVSEFLSGGTLLEFVRDCAVHSRVIDDIDITFKVMKIVNSLHEAGIIHGDIKPDNFMVVSERDPCKGRLGPLAPVLKLIDFGRAIDMKAFPAGTAFKKNCGTSGFVCSQMMDKLPWNYHTDFHGLAGTIHVVLYNCYMTIIKQNSGEWSITKSFPRGNRHLWSSFFKSLLNVSTPTDENPFVESPLPNLLQLFGEAAT</sequence>
<feature type="compositionally biased region" description="Basic and acidic residues" evidence="8">
    <location>
        <begin position="426"/>
        <end position="450"/>
    </location>
</feature>
<evidence type="ECO:0000256" key="1">
    <source>
        <dbReference type="ARBA" id="ARBA00004629"/>
    </source>
</evidence>
<evidence type="ECO:0000259" key="9">
    <source>
        <dbReference type="PROSITE" id="PS50011"/>
    </source>
</evidence>
<evidence type="ECO:0000259" key="10">
    <source>
        <dbReference type="PROSITE" id="PS51489"/>
    </source>
</evidence>
<dbReference type="GO" id="GO:0007094">
    <property type="term" value="P:mitotic spindle assembly checkpoint signaling"/>
    <property type="evidence" value="ECO:0007669"/>
    <property type="project" value="InterPro"/>
</dbReference>
<dbReference type="GO" id="GO:0005634">
    <property type="term" value="C:nucleus"/>
    <property type="evidence" value="ECO:0007669"/>
    <property type="project" value="TreeGrafter"/>
</dbReference>
<dbReference type="InterPro" id="IPR008271">
    <property type="entry name" value="Ser/Thr_kinase_AS"/>
</dbReference>
<keyword evidence="3 7" id="KW-0547">Nucleotide-binding</keyword>
<dbReference type="InterPro" id="IPR015661">
    <property type="entry name" value="Bub1/Mad3"/>
</dbReference>
<dbReference type="InterPro" id="IPR000719">
    <property type="entry name" value="Prot_kinase_dom"/>
</dbReference>
<dbReference type="PANTHER" id="PTHR14030">
    <property type="entry name" value="MITOTIC CHECKPOINT SERINE/THREONINE-PROTEIN KINASE BUB1"/>
    <property type="match status" value="1"/>
</dbReference>